<protein>
    <recommendedName>
        <fullName evidence="4">Phosphoglycerol transferase MdoB</fullName>
    </recommendedName>
</protein>
<dbReference type="SUPFAM" id="SSF53649">
    <property type="entry name" value="Alkaline phosphatase-like"/>
    <property type="match status" value="1"/>
</dbReference>
<reference evidence="2" key="1">
    <citation type="submission" date="2021-01" db="EMBL/GenBank/DDBJ databases">
        <title>Whole genome shotgun sequence of Virgisporangium aurantiacum NBRC 16421.</title>
        <authorList>
            <person name="Komaki H."/>
            <person name="Tamura T."/>
        </authorList>
    </citation>
    <scope>NUCLEOTIDE SEQUENCE</scope>
    <source>
        <strain evidence="2">NBRC 16421</strain>
    </source>
</reference>
<sequence length="578" mass="61920">MSIITRIRRPKVSLVTDDTAALAALDIRRDRRVLGWVVTALAATLVTVALLLPNKVGQVEPKAFLRIPAEGIIAVALILVWPARFVRLRQVGAALGGTLLGLLMIVKFLDMGFYASLARPFDLVLDWALLDDALSFLGDSIGEGGAKAVAVGVIVLALAVVALMALSAMRLSTVITRHRTGSSRSIAVLGLVWALAAGLGWQATPALPIAARGEAALAMDRARAVKAGLADHEVFAAEASVDAFAGTPGDQLLTQLRGKDVMLTFVESYGRDAVEDPEFATQVGAVLDDGANRLAAKGFATRSAFLTSSTVGGGSWLAHSTVQSGLWIDNQSRYTNLVASNRLTISGAFRKAGWRTVGVMPAIDRAWPESNFFGIDKVYDGPSMGYKGPKFAYAPMPDQFSLSTFHRNERAAAHAPVMAEVELISSHSPWTPLPKMLDWNGLGDGSVFESQVQGAPSPDELWTNTTKGRAEYRKTIEYSLSTIISYVENYGDENLVLVFLGDHQPAPLVTGENASRDVPITIIGSQSVIDRVGSWKWQPGMKPTADGAPVWKMDQFRDRFFGAFGPGDGATTTGQHTD</sequence>
<organism evidence="2 3">
    <name type="scientific">Virgisporangium aurantiacum</name>
    <dbReference type="NCBI Taxonomy" id="175570"/>
    <lineage>
        <taxon>Bacteria</taxon>
        <taxon>Bacillati</taxon>
        <taxon>Actinomycetota</taxon>
        <taxon>Actinomycetes</taxon>
        <taxon>Micromonosporales</taxon>
        <taxon>Micromonosporaceae</taxon>
        <taxon>Virgisporangium</taxon>
    </lineage>
</organism>
<dbReference type="Proteomes" id="UP000612585">
    <property type="component" value="Unassembled WGS sequence"/>
</dbReference>
<name>A0A8J3ZGA8_9ACTN</name>
<evidence type="ECO:0000313" key="3">
    <source>
        <dbReference type="Proteomes" id="UP000612585"/>
    </source>
</evidence>
<proteinExistence type="predicted"/>
<keyword evidence="3" id="KW-1185">Reference proteome</keyword>
<feature type="transmembrane region" description="Helical" evidence="1">
    <location>
        <begin position="186"/>
        <end position="203"/>
    </location>
</feature>
<keyword evidence="1" id="KW-1133">Transmembrane helix</keyword>
<gene>
    <name evidence="2" type="ORF">Vau01_083340</name>
</gene>
<evidence type="ECO:0008006" key="4">
    <source>
        <dbReference type="Google" id="ProtNLM"/>
    </source>
</evidence>
<feature type="transmembrane region" description="Helical" evidence="1">
    <location>
        <begin position="64"/>
        <end position="81"/>
    </location>
</feature>
<feature type="transmembrane region" description="Helical" evidence="1">
    <location>
        <begin position="148"/>
        <end position="166"/>
    </location>
</feature>
<evidence type="ECO:0000256" key="1">
    <source>
        <dbReference type="SAM" id="Phobius"/>
    </source>
</evidence>
<comment type="caution">
    <text evidence="2">The sequence shown here is derived from an EMBL/GenBank/DDBJ whole genome shotgun (WGS) entry which is preliminary data.</text>
</comment>
<dbReference type="Gene3D" id="3.40.720.10">
    <property type="entry name" value="Alkaline Phosphatase, subunit A"/>
    <property type="match status" value="1"/>
</dbReference>
<dbReference type="AlphaFoldDB" id="A0A8J3ZGA8"/>
<feature type="transmembrane region" description="Helical" evidence="1">
    <location>
        <begin position="93"/>
        <end position="117"/>
    </location>
</feature>
<dbReference type="InterPro" id="IPR017850">
    <property type="entry name" value="Alkaline_phosphatase_core_sf"/>
</dbReference>
<keyword evidence="1" id="KW-0812">Transmembrane</keyword>
<evidence type="ECO:0000313" key="2">
    <source>
        <dbReference type="EMBL" id="GIJ60818.1"/>
    </source>
</evidence>
<keyword evidence="1" id="KW-0472">Membrane</keyword>
<accession>A0A8J3ZGA8</accession>
<feature type="transmembrane region" description="Helical" evidence="1">
    <location>
        <begin position="33"/>
        <end position="52"/>
    </location>
</feature>
<dbReference type="EMBL" id="BOPG01000060">
    <property type="protein sequence ID" value="GIJ60818.1"/>
    <property type="molecule type" value="Genomic_DNA"/>
</dbReference>